<protein>
    <submittedName>
        <fullName evidence="7">Putative SRA-YDG, PUA-like domain protein</fullName>
    </submittedName>
</protein>
<reference evidence="7" key="1">
    <citation type="journal article" date="2019" name="Sci. Rep.">
        <title>Draft genome of Tanacetum cinerariifolium, the natural source of mosquito coil.</title>
        <authorList>
            <person name="Yamashiro T."/>
            <person name="Shiraishi A."/>
            <person name="Satake H."/>
            <person name="Nakayama K."/>
        </authorList>
    </citation>
    <scope>NUCLEOTIDE SEQUENCE</scope>
</reference>
<dbReference type="GO" id="GO:0042054">
    <property type="term" value="F:histone methyltransferase activity"/>
    <property type="evidence" value="ECO:0007669"/>
    <property type="project" value="TreeGrafter"/>
</dbReference>
<sequence>MEFQKKTIEPAIPRKRSSDDANHRELNAFRKRITMVSKYPPPKLRTGVQVTRNFPSGCGIPQNSIRNQENLKLLKSLNDGLSVDFKYFLDNKIKSFKDPESCRNAPFGSRPEGKVKFWVPTGLQKGSHARKPKVTTTAVTHRIPLKKLDNIESNHGKMTSHGKEKVVGFQPMENIFSSELTMAFQKKTTEVALTRQEPINKSNQCESEEFRKSTEVISTNPLPNFKTGVQVVRDFSSGCGIPQDSFRSNAHLKPFTSSNNGMLVDDLKYFVDNKIKSFNSPESRRNNPNDSRPSVSQLKMEMLKKKSENVIPKKRQLDDSEIQKRRRLGDVYDRFSREVEKFAKPRTMFCQYPPPKIRTGVRILHDYPSGCGMVENSVGINAEKKGLKNTKSVLEKLKQKELERWKAFGLRPEGKVKFWDPTCSKEGDMQEAIVKTSVVMDRKPLKSLENADLKHGNSKHEKIKEAMIIFEEFNERLYEENRLRPKEEKVAHWRVPLEAAKLVQKKLKWMDCGNILGSVLGVQIGDTFQYRAQPRMIGLHCQPLSGIDYTMIRGKNLALSIVDAHRYSNEKGSSDMLTYCGQGGLTFLGGKAPPEDQKLERNSKDEKTPVRVIRKVHGNGRSNEVFVYDGLYSVIDFSQKRVAQTTTNDAGTSTTLIPAPVTTDEKAQKKNDVKARSMLLMALPNEHLMTFNQYKDAKSLFAAIQIRFGVWRNKPNIDIMSFDDLYNNFKIVEQEVKGTASSSLNSQNMAFVSSPNSTNGVNTTYGVSTANTQANPTSTQVNTTSTQVSTTNLSDATVYAFLASQPNGSQLAHEELVQIHEDDLEEMDLKWQLALLSMTTRRFFQKTGRKITIIGNDTAVYDKSKVECLTVTSWDILQGSTNNQGTKIAWNQDSSRRTVNVEDTSSNAMVAIDGASFDWSFRTDDEVPTNMALMAFQTLSKNGLGYEGYHVVSPPSTGLFSPLKLDLSNSRLEKFKQPEFERYEPKSCEIESTNASAYIPDELKEYPNASLIKDRVSDNKDCSVKSPVVVEKKNVVPTIAKVEFIRTKQQEKPIMKTVRDVEMYMSQANCNYHQRERMVSRNNYSKSHPQKEDQGYVDSGCFRHMTGNMSYLSDFKEFDEGYVTFGRGSKGGRITGKGTLKIDKLDFEDVYFVKELKFNLLSVSHMCDKKNSVLFTGTICFVLSPDFRLIDESRVLLKVPRRNNRRVGHINFKNINKMVKDNLVRGLPLKRFENDQTCIACLKGKQHKALYHLGKFDGKSDDGFFVGYSLNNKAFMVYNLRTRKVEENLHIRFLEDKPSITSNGPKWLFDIDVLTKSINYVSVVADGSLFDSSSKNVNNDEPQPFSDAGHKDDEGVSKESEIDNQEKPGNSTQDVNTARSSINTANTNVNTKVDLSNSSNTYLVPFTPNTRIHKDHSLDHVIGDVQSDLPYGKRAIGTKWIYRNKKDERGIVVRNKDKLVTHGYTQEEGIDYDEVFSPVAKIEAIRLFLAYSSFKDFIVYQMDVKSAFLKELCTEFEKLMNKKFQMSYMGELSFFLGLQVTQKNDGIFISRDKYVDEIFKKFGFSTVKTACTPMEISKPLLKDAEAKDVDVYLYRSMIGSLMYLIASRPDMMFGVYALISWQCKKIVVANSTTEAEYVAVATAKVKTVNEEEQIQALVDKKKVIITETSIRSDLHLEDAEDMGEDSEIPTNSHHTPTVTQPSTSSQPQQKNKSKKSKKRITEDRLKLTELIELCTQLQSRVLTLETTKDNQPLEIGSLKRRVKKLEKKASKKTHKLKRLYKTGRMIADLDADEGVALVDETQGRNDQDMFDIITTAGVEVSITTAGEVVTTAGVETSKPKAKGIVMQEPSEIPTPTPIYSSQQSSKAKDNGKAKIIKPKKPLKRKDQIMINEEVARNLEAQMQLN</sequence>
<evidence type="ECO:0000256" key="4">
    <source>
        <dbReference type="SAM" id="Coils"/>
    </source>
</evidence>
<evidence type="ECO:0000259" key="6">
    <source>
        <dbReference type="PROSITE" id="PS51015"/>
    </source>
</evidence>
<evidence type="ECO:0000256" key="3">
    <source>
        <dbReference type="PROSITE-ProRule" id="PRU00358"/>
    </source>
</evidence>
<dbReference type="Gene3D" id="2.30.280.10">
    <property type="entry name" value="SRA-YDG"/>
    <property type="match status" value="1"/>
</dbReference>
<dbReference type="Pfam" id="PF02182">
    <property type="entry name" value="SAD_SRA"/>
    <property type="match status" value="1"/>
</dbReference>
<dbReference type="PROSITE" id="PS51015">
    <property type="entry name" value="YDG"/>
    <property type="match status" value="1"/>
</dbReference>
<gene>
    <name evidence="7" type="ORF">Tci_022574</name>
</gene>
<evidence type="ECO:0000313" key="7">
    <source>
        <dbReference type="EMBL" id="GEU50596.1"/>
    </source>
</evidence>
<dbReference type="PANTHER" id="PTHR45660">
    <property type="entry name" value="HISTONE-LYSINE N-METHYLTRANSFERASE SETMAR"/>
    <property type="match status" value="1"/>
</dbReference>
<evidence type="ECO:0000256" key="2">
    <source>
        <dbReference type="ARBA" id="ARBA00023242"/>
    </source>
</evidence>
<dbReference type="Pfam" id="PF25597">
    <property type="entry name" value="SH3_retrovirus"/>
    <property type="match status" value="1"/>
</dbReference>
<feature type="compositionally biased region" description="Polar residues" evidence="5">
    <location>
        <begin position="1332"/>
        <end position="1341"/>
    </location>
</feature>
<dbReference type="GO" id="GO:0003690">
    <property type="term" value="F:double-stranded DNA binding"/>
    <property type="evidence" value="ECO:0007669"/>
    <property type="project" value="TreeGrafter"/>
</dbReference>
<dbReference type="Pfam" id="PF07727">
    <property type="entry name" value="RVT_2"/>
    <property type="match status" value="2"/>
</dbReference>
<dbReference type="InterPro" id="IPR013103">
    <property type="entry name" value="RVT_2"/>
</dbReference>
<dbReference type="Pfam" id="PF13976">
    <property type="entry name" value="gag_pre-integrs"/>
    <property type="match status" value="1"/>
</dbReference>
<feature type="compositionally biased region" description="Basic and acidic residues" evidence="5">
    <location>
        <begin position="1348"/>
        <end position="1366"/>
    </location>
</feature>
<comment type="subcellular location">
    <subcellularLocation>
        <location evidence="1">Chromosome</location>
    </subcellularLocation>
    <subcellularLocation>
        <location evidence="3">Nucleus</location>
    </subcellularLocation>
</comment>
<feature type="region of interest" description="Disordered" evidence="5">
    <location>
        <begin position="1332"/>
        <end position="1376"/>
    </location>
</feature>
<accession>A0A6L2KMP1</accession>
<keyword evidence="4" id="KW-0175">Coiled coil</keyword>
<feature type="compositionally biased region" description="Acidic residues" evidence="5">
    <location>
        <begin position="1678"/>
        <end position="1687"/>
    </location>
</feature>
<dbReference type="SMART" id="SM00466">
    <property type="entry name" value="SRA"/>
    <property type="match status" value="1"/>
</dbReference>
<dbReference type="EMBL" id="BKCJ010002738">
    <property type="protein sequence ID" value="GEU50596.1"/>
    <property type="molecule type" value="Genomic_DNA"/>
</dbReference>
<comment type="caution">
    <text evidence="7">The sequence shown here is derived from an EMBL/GenBank/DDBJ whole genome shotgun (WGS) entry which is preliminary data.</text>
</comment>
<dbReference type="SUPFAM" id="SSF88697">
    <property type="entry name" value="PUA domain-like"/>
    <property type="match status" value="1"/>
</dbReference>
<dbReference type="GO" id="GO:0005634">
    <property type="term" value="C:nucleus"/>
    <property type="evidence" value="ECO:0007669"/>
    <property type="project" value="UniProtKB-SubCell"/>
</dbReference>
<dbReference type="PANTHER" id="PTHR45660:SF46">
    <property type="entry name" value="HISTONE-LYSINE N-METHYLTRANSFERASE, H3 LYSINE-9 SPECIFIC SUVH6"/>
    <property type="match status" value="1"/>
</dbReference>
<evidence type="ECO:0000256" key="5">
    <source>
        <dbReference type="SAM" id="MobiDB-lite"/>
    </source>
</evidence>
<dbReference type="Pfam" id="PF22936">
    <property type="entry name" value="Pol_BBD"/>
    <property type="match status" value="1"/>
</dbReference>
<feature type="compositionally biased region" description="Polar residues" evidence="5">
    <location>
        <begin position="1367"/>
        <end position="1376"/>
    </location>
</feature>
<dbReference type="InterPro" id="IPR036987">
    <property type="entry name" value="SRA-YDG_sf"/>
</dbReference>
<feature type="domain" description="YDG" evidence="6">
    <location>
        <begin position="517"/>
        <end position="658"/>
    </location>
</feature>
<dbReference type="GO" id="GO:0005694">
    <property type="term" value="C:chromosome"/>
    <property type="evidence" value="ECO:0007669"/>
    <property type="project" value="UniProtKB-SubCell"/>
</dbReference>
<dbReference type="InterPro" id="IPR051357">
    <property type="entry name" value="H3K9_HMTase_SUVAR3-9"/>
</dbReference>
<dbReference type="InterPro" id="IPR057670">
    <property type="entry name" value="SH3_retrovirus"/>
</dbReference>
<name>A0A6L2KMP1_TANCI</name>
<evidence type="ECO:0000256" key="1">
    <source>
        <dbReference type="ARBA" id="ARBA00004286"/>
    </source>
</evidence>
<feature type="compositionally biased region" description="Low complexity" evidence="5">
    <location>
        <begin position="1695"/>
        <end position="1710"/>
    </location>
</feature>
<feature type="coiled-coil region" evidence="4">
    <location>
        <begin position="1755"/>
        <end position="1782"/>
    </location>
</feature>
<feature type="region of interest" description="Disordered" evidence="5">
    <location>
        <begin position="1675"/>
        <end position="1720"/>
    </location>
</feature>
<dbReference type="InterPro" id="IPR054722">
    <property type="entry name" value="PolX-like_BBD"/>
</dbReference>
<dbReference type="InterPro" id="IPR003105">
    <property type="entry name" value="SRA_YDG"/>
</dbReference>
<feature type="region of interest" description="Disordered" evidence="5">
    <location>
        <begin position="1850"/>
        <end position="1882"/>
    </location>
</feature>
<dbReference type="InterPro" id="IPR015947">
    <property type="entry name" value="PUA-like_sf"/>
</dbReference>
<dbReference type="InterPro" id="IPR025724">
    <property type="entry name" value="GAG-pre-integrase_dom"/>
</dbReference>
<proteinExistence type="predicted"/>
<keyword evidence="2 3" id="KW-0539">Nucleus</keyword>
<feature type="region of interest" description="Disordered" evidence="5">
    <location>
        <begin position="1"/>
        <end position="22"/>
    </location>
</feature>
<organism evidence="7">
    <name type="scientific">Tanacetum cinerariifolium</name>
    <name type="common">Dalmatian daisy</name>
    <name type="synonym">Chrysanthemum cinerariifolium</name>
    <dbReference type="NCBI Taxonomy" id="118510"/>
    <lineage>
        <taxon>Eukaryota</taxon>
        <taxon>Viridiplantae</taxon>
        <taxon>Streptophyta</taxon>
        <taxon>Embryophyta</taxon>
        <taxon>Tracheophyta</taxon>
        <taxon>Spermatophyta</taxon>
        <taxon>Magnoliopsida</taxon>
        <taxon>eudicotyledons</taxon>
        <taxon>Gunneridae</taxon>
        <taxon>Pentapetalae</taxon>
        <taxon>asterids</taxon>
        <taxon>campanulids</taxon>
        <taxon>Asterales</taxon>
        <taxon>Asteraceae</taxon>
        <taxon>Asteroideae</taxon>
        <taxon>Anthemideae</taxon>
        <taxon>Anthemidinae</taxon>
        <taxon>Tanacetum</taxon>
    </lineage>
</organism>